<dbReference type="InterPro" id="IPR058525">
    <property type="entry name" value="DUF8212"/>
</dbReference>
<dbReference type="Proteomes" id="UP000481861">
    <property type="component" value="Unassembled WGS sequence"/>
</dbReference>
<gene>
    <name evidence="3" type="ORF">BDV95DRAFT_441005</name>
</gene>
<feature type="domain" description="Heterokaryon incompatibility" evidence="1">
    <location>
        <begin position="22"/>
        <end position="109"/>
    </location>
</feature>
<evidence type="ECO:0000259" key="2">
    <source>
        <dbReference type="Pfam" id="PF26640"/>
    </source>
</evidence>
<feature type="domain" description="DUF8212" evidence="2">
    <location>
        <begin position="228"/>
        <end position="260"/>
    </location>
</feature>
<dbReference type="EMBL" id="JAADJZ010000034">
    <property type="protein sequence ID" value="KAF2865306.1"/>
    <property type="molecule type" value="Genomic_DNA"/>
</dbReference>
<proteinExistence type="predicted"/>
<comment type="caution">
    <text evidence="3">The sequence shown here is derived from an EMBL/GenBank/DDBJ whole genome shotgun (WGS) entry which is preliminary data.</text>
</comment>
<dbReference type="PANTHER" id="PTHR10622">
    <property type="entry name" value="HET DOMAIN-CONTAINING PROTEIN"/>
    <property type="match status" value="1"/>
</dbReference>
<dbReference type="OrthoDB" id="674604at2759"/>
<reference evidence="3 4" key="1">
    <citation type="submission" date="2020-01" db="EMBL/GenBank/DDBJ databases">
        <authorList>
            <consortium name="DOE Joint Genome Institute"/>
            <person name="Haridas S."/>
            <person name="Albert R."/>
            <person name="Binder M."/>
            <person name="Bloem J."/>
            <person name="Labutti K."/>
            <person name="Salamov A."/>
            <person name="Andreopoulos B."/>
            <person name="Baker S.E."/>
            <person name="Barry K."/>
            <person name="Bills G."/>
            <person name="Bluhm B.H."/>
            <person name="Cannon C."/>
            <person name="Castanera R."/>
            <person name="Culley D.E."/>
            <person name="Daum C."/>
            <person name="Ezra D."/>
            <person name="Gonzalez J.B."/>
            <person name="Henrissat B."/>
            <person name="Kuo A."/>
            <person name="Liang C."/>
            <person name="Lipzen A."/>
            <person name="Lutzoni F."/>
            <person name="Magnuson J."/>
            <person name="Mondo S."/>
            <person name="Nolan M."/>
            <person name="Ohm R."/>
            <person name="Pangilinan J."/>
            <person name="Park H.-J.H."/>
            <person name="Ramirez L."/>
            <person name="Alfaro M."/>
            <person name="Sun H."/>
            <person name="Tritt A."/>
            <person name="Yoshinaga Y."/>
            <person name="Zwiers L.-H.L."/>
            <person name="Turgeon B.G."/>
            <person name="Goodwin S.B."/>
            <person name="Spatafora J.W."/>
            <person name="Crous P.W."/>
            <person name="Grigoriev I.V."/>
        </authorList>
    </citation>
    <scope>NUCLEOTIDE SEQUENCE [LARGE SCALE GENOMIC DNA]</scope>
    <source>
        <strain evidence="3 4">CBS 611.86</strain>
    </source>
</reference>
<evidence type="ECO:0000259" key="1">
    <source>
        <dbReference type="Pfam" id="PF06985"/>
    </source>
</evidence>
<organism evidence="3 4">
    <name type="scientific">Massariosphaeria phaeospora</name>
    <dbReference type="NCBI Taxonomy" id="100035"/>
    <lineage>
        <taxon>Eukaryota</taxon>
        <taxon>Fungi</taxon>
        <taxon>Dikarya</taxon>
        <taxon>Ascomycota</taxon>
        <taxon>Pezizomycotina</taxon>
        <taxon>Dothideomycetes</taxon>
        <taxon>Pleosporomycetidae</taxon>
        <taxon>Pleosporales</taxon>
        <taxon>Pleosporales incertae sedis</taxon>
        <taxon>Massariosphaeria</taxon>
    </lineage>
</organism>
<keyword evidence="4" id="KW-1185">Reference proteome</keyword>
<dbReference type="PANTHER" id="PTHR10622:SF10">
    <property type="entry name" value="HET DOMAIN-CONTAINING PROTEIN"/>
    <property type="match status" value="1"/>
</dbReference>
<dbReference type="AlphaFoldDB" id="A0A7C8I036"/>
<evidence type="ECO:0000313" key="3">
    <source>
        <dbReference type="EMBL" id="KAF2865306.1"/>
    </source>
</evidence>
<name>A0A7C8I036_9PLEO</name>
<accession>A0A7C8I036</accession>
<dbReference type="InterPro" id="IPR010730">
    <property type="entry name" value="HET"/>
</dbReference>
<evidence type="ECO:0000313" key="4">
    <source>
        <dbReference type="Proteomes" id="UP000481861"/>
    </source>
</evidence>
<feature type="non-terminal residue" evidence="3">
    <location>
        <position position="308"/>
    </location>
</feature>
<sequence length="308" mass="35043">MHLVHSQTIQLHDFIGEYIPPYAILSHRWENEEITYTDMQRGSRRKRRSKAGYAKLKKSCAQASKDGLEYVWIDTCCIDKSSSAELSEAINSMFKWYRDANICYAYLSDVRFWFPENPEAVSHFQASMWFTRGWTLQELIAPKIVNFFMCGPTGWDLVGSKNDLLSILAGSTGINESVLRGEDFRNCSVATRMSWAARRVTTRAEDLAYCLLGLFDVNMPLLYGEGEKAFIRLQEEIMRGSDDHSLFVWRSKSSKTSKMTSRLSGLLADSPSQFRDCPTLVSLPDFASSVPYSMTNRGLQIELPLVEG</sequence>
<dbReference type="Pfam" id="PF06985">
    <property type="entry name" value="HET"/>
    <property type="match status" value="1"/>
</dbReference>
<dbReference type="Pfam" id="PF26640">
    <property type="entry name" value="DUF8212"/>
    <property type="match status" value="1"/>
</dbReference>
<protein>
    <submittedName>
        <fullName evidence="3">Heterokaryon incompatibility protein-domain-containing protein</fullName>
    </submittedName>
</protein>